<dbReference type="InterPro" id="IPR000428">
    <property type="entry name" value="Cu-bd"/>
</dbReference>
<dbReference type="FunFam" id="3.30.70.100:FF:000001">
    <property type="entry name" value="ATPase copper transporting beta"/>
    <property type="match status" value="1"/>
</dbReference>
<dbReference type="AlphaFoldDB" id="L0R7B1"/>
<reference evidence="3 4" key="1">
    <citation type="submission" date="2012-10" db="EMBL/GenBank/DDBJ databases">
        <authorList>
            <person name="Genoscope - CEA"/>
        </authorList>
    </citation>
    <scope>NUCLEOTIDE SEQUENCE [LARGE SCALE GENOMIC DNA]</scope>
    <source>
        <strain evidence="4">AM13 / DSM 14728</strain>
    </source>
</reference>
<feature type="domain" description="HMA" evidence="2">
    <location>
        <begin position="1"/>
        <end position="65"/>
    </location>
</feature>
<proteinExistence type="predicted"/>
<gene>
    <name evidence="3" type="ORF">DESAM_10121</name>
</gene>
<dbReference type="HOGENOM" id="CLU_134973_10_4_7"/>
<dbReference type="InterPro" id="IPR017969">
    <property type="entry name" value="Heavy-metal-associated_CS"/>
</dbReference>
<dbReference type="EMBL" id="FO203522">
    <property type="protein sequence ID" value="CCO22102.1"/>
    <property type="molecule type" value="Genomic_DNA"/>
</dbReference>
<dbReference type="SUPFAM" id="SSF55008">
    <property type="entry name" value="HMA, heavy metal-associated domain"/>
    <property type="match status" value="1"/>
</dbReference>
<protein>
    <submittedName>
        <fullName evidence="3">Heavy metal transport/detoxification protein</fullName>
    </submittedName>
</protein>
<keyword evidence="4" id="KW-1185">Reference proteome</keyword>
<organism evidence="3 4">
    <name type="scientific">Maridesulfovibrio hydrothermalis AM13 = DSM 14728</name>
    <dbReference type="NCBI Taxonomy" id="1121451"/>
    <lineage>
        <taxon>Bacteria</taxon>
        <taxon>Pseudomonadati</taxon>
        <taxon>Thermodesulfobacteriota</taxon>
        <taxon>Desulfovibrionia</taxon>
        <taxon>Desulfovibrionales</taxon>
        <taxon>Desulfovibrionaceae</taxon>
        <taxon>Maridesulfovibrio</taxon>
    </lineage>
</organism>
<dbReference type="STRING" id="1121451.DESAM_10121"/>
<dbReference type="OrthoDB" id="9801832at2"/>
<dbReference type="InterPro" id="IPR006121">
    <property type="entry name" value="HMA_dom"/>
</dbReference>
<dbReference type="PATRIC" id="fig|1121451.3.peg.112"/>
<dbReference type="PRINTS" id="PR00944">
    <property type="entry name" value="CUEXPORT"/>
</dbReference>
<dbReference type="RefSeq" id="WP_015334712.1">
    <property type="nucleotide sequence ID" value="NC_020055.1"/>
</dbReference>
<dbReference type="PROSITE" id="PS50846">
    <property type="entry name" value="HMA_2"/>
    <property type="match status" value="1"/>
</dbReference>
<dbReference type="GO" id="GO:0006825">
    <property type="term" value="P:copper ion transport"/>
    <property type="evidence" value="ECO:0007669"/>
    <property type="project" value="InterPro"/>
</dbReference>
<dbReference type="Gene3D" id="3.30.70.100">
    <property type="match status" value="1"/>
</dbReference>
<evidence type="ECO:0000313" key="4">
    <source>
        <dbReference type="Proteomes" id="UP000010808"/>
    </source>
</evidence>
<evidence type="ECO:0000256" key="1">
    <source>
        <dbReference type="ARBA" id="ARBA00022723"/>
    </source>
</evidence>
<dbReference type="PROSITE" id="PS01047">
    <property type="entry name" value="HMA_1"/>
    <property type="match status" value="1"/>
</dbReference>
<dbReference type="KEGG" id="dhy:DESAM_10121"/>
<dbReference type="Pfam" id="PF00403">
    <property type="entry name" value="HMA"/>
    <property type="match status" value="1"/>
</dbReference>
<dbReference type="eggNOG" id="COG2608">
    <property type="taxonomic scope" value="Bacteria"/>
</dbReference>
<dbReference type="InterPro" id="IPR036163">
    <property type="entry name" value="HMA_dom_sf"/>
</dbReference>
<sequence length="68" mass="7273">MKTIEVKGMSCMHCVGSVEKALSGIEGITEVNVSLENANATYKETSPVDAEKIKEVITKIGFEAGEVK</sequence>
<evidence type="ECO:0000313" key="3">
    <source>
        <dbReference type="EMBL" id="CCO22102.1"/>
    </source>
</evidence>
<evidence type="ECO:0000259" key="2">
    <source>
        <dbReference type="PROSITE" id="PS50846"/>
    </source>
</evidence>
<keyword evidence="1" id="KW-0479">Metal-binding</keyword>
<dbReference type="CDD" id="cd00371">
    <property type="entry name" value="HMA"/>
    <property type="match status" value="1"/>
</dbReference>
<dbReference type="GO" id="GO:0005507">
    <property type="term" value="F:copper ion binding"/>
    <property type="evidence" value="ECO:0007669"/>
    <property type="project" value="InterPro"/>
</dbReference>
<accession>L0R7B1</accession>
<dbReference type="Proteomes" id="UP000010808">
    <property type="component" value="Chromosome"/>
</dbReference>
<name>L0R7B1_9BACT</name>